<dbReference type="AlphaFoldDB" id="A0A0A9CX83"/>
<organism evidence="1">
    <name type="scientific">Arundo donax</name>
    <name type="common">Giant reed</name>
    <name type="synonym">Donax arundinaceus</name>
    <dbReference type="NCBI Taxonomy" id="35708"/>
    <lineage>
        <taxon>Eukaryota</taxon>
        <taxon>Viridiplantae</taxon>
        <taxon>Streptophyta</taxon>
        <taxon>Embryophyta</taxon>
        <taxon>Tracheophyta</taxon>
        <taxon>Spermatophyta</taxon>
        <taxon>Magnoliopsida</taxon>
        <taxon>Liliopsida</taxon>
        <taxon>Poales</taxon>
        <taxon>Poaceae</taxon>
        <taxon>PACMAD clade</taxon>
        <taxon>Arundinoideae</taxon>
        <taxon>Arundineae</taxon>
        <taxon>Arundo</taxon>
    </lineage>
</organism>
<evidence type="ECO:0000313" key="1">
    <source>
        <dbReference type="EMBL" id="JAD76082.1"/>
    </source>
</evidence>
<proteinExistence type="predicted"/>
<protein>
    <submittedName>
        <fullName evidence="1">Uncharacterized protein</fullName>
    </submittedName>
</protein>
<name>A0A0A9CX83_ARUDO</name>
<reference evidence="1" key="1">
    <citation type="submission" date="2014-09" db="EMBL/GenBank/DDBJ databases">
        <authorList>
            <person name="Magalhaes I.L.F."/>
            <person name="Oliveira U."/>
            <person name="Santos F.R."/>
            <person name="Vidigal T.H.D.A."/>
            <person name="Brescovit A.D."/>
            <person name="Santos A.J."/>
        </authorList>
    </citation>
    <scope>NUCLEOTIDE SEQUENCE</scope>
    <source>
        <tissue evidence="1">Shoot tissue taken approximately 20 cm above the soil surface</tissue>
    </source>
</reference>
<reference evidence="1" key="2">
    <citation type="journal article" date="2015" name="Data Brief">
        <title>Shoot transcriptome of the giant reed, Arundo donax.</title>
        <authorList>
            <person name="Barrero R.A."/>
            <person name="Guerrero F.D."/>
            <person name="Moolhuijzen P."/>
            <person name="Goolsby J.A."/>
            <person name="Tidwell J."/>
            <person name="Bellgard S.E."/>
            <person name="Bellgard M.I."/>
        </authorList>
    </citation>
    <scope>NUCLEOTIDE SEQUENCE</scope>
    <source>
        <tissue evidence="1">Shoot tissue taken approximately 20 cm above the soil surface</tissue>
    </source>
</reference>
<dbReference type="EMBL" id="GBRH01221813">
    <property type="protein sequence ID" value="JAD76082.1"/>
    <property type="molecule type" value="Transcribed_RNA"/>
</dbReference>
<sequence>MILYARHLDEWTSKCTIRCILEGKSTSRFRIFIRTENQFTVLVSPFGISNSTLTVESAASILSGHSLDSKITIFCSFCALSATNFRKVISLLSPLNSWKTRVSTRVNTFNWSSTLPERQI</sequence>
<accession>A0A0A9CX83</accession>